<proteinExistence type="predicted"/>
<dbReference type="Gene3D" id="3.40.50.1400">
    <property type="match status" value="2"/>
</dbReference>
<comment type="caution">
    <text evidence="1">The sequence shown here is derived from an EMBL/GenBank/DDBJ whole genome shotgun (WGS) entry which is preliminary data.</text>
</comment>
<gene>
    <name evidence="1" type="ORF">H5P28_08985</name>
</gene>
<dbReference type="AlphaFoldDB" id="A0A842HDU7"/>
<evidence type="ECO:0000313" key="1">
    <source>
        <dbReference type="EMBL" id="MBC2594390.1"/>
    </source>
</evidence>
<reference evidence="1 2" key="1">
    <citation type="submission" date="2020-07" db="EMBL/GenBank/DDBJ databases">
        <authorList>
            <person name="Feng X."/>
        </authorList>
    </citation>
    <scope>NUCLEOTIDE SEQUENCE [LARGE SCALE GENOMIC DNA]</scope>
    <source>
        <strain evidence="1 2">JCM31066</strain>
    </source>
</reference>
<protein>
    <submittedName>
        <fullName evidence="1">Cobalamin biosynthesis protein CbiX</fullName>
    </submittedName>
</protein>
<keyword evidence="2" id="KW-1185">Reference proteome</keyword>
<evidence type="ECO:0000313" key="2">
    <source>
        <dbReference type="Proteomes" id="UP000546464"/>
    </source>
</evidence>
<accession>A0A842HDU7</accession>
<dbReference type="SUPFAM" id="SSF53800">
    <property type="entry name" value="Chelatase"/>
    <property type="match status" value="1"/>
</dbReference>
<dbReference type="RefSeq" id="WP_185675374.1">
    <property type="nucleotide sequence ID" value="NZ_JACHVB010000021.1"/>
</dbReference>
<sequence length="282" mass="30475">MLKQGKNDDKPVYLLVDNGSLRPEATLSLRELAVALGSAVGEQVHAVSLQHSDRVDPERLGGKPAWSFVPFIEDQLKLGKRDFRVVPLFLGPSRALTVFIPAQSATLQEKAPDLCVTTAPCLCPPDGSGDEVVAGMLARAVHATMAEQGLTRPRVALVDHGSPIEAVTQVRDRLAAQVGCLLGEEVELVAPCSMERREGVKYDFNEPLLEKLLVQPAWREASVVVSMLFLQPGRHAGAEGDVAGICARAEAESPALKTFRTALLAEDPALIELLVRRLRQLV</sequence>
<dbReference type="Proteomes" id="UP000546464">
    <property type="component" value="Unassembled WGS sequence"/>
</dbReference>
<organism evidence="1 2">
    <name type="scientific">Ruficoccus amylovorans</name>
    <dbReference type="NCBI Taxonomy" id="1804625"/>
    <lineage>
        <taxon>Bacteria</taxon>
        <taxon>Pseudomonadati</taxon>
        <taxon>Verrucomicrobiota</taxon>
        <taxon>Opitutia</taxon>
        <taxon>Puniceicoccales</taxon>
        <taxon>Cerasicoccaceae</taxon>
        <taxon>Ruficoccus</taxon>
    </lineage>
</organism>
<dbReference type="EMBL" id="JACHVB010000021">
    <property type="protein sequence ID" value="MBC2594390.1"/>
    <property type="molecule type" value="Genomic_DNA"/>
</dbReference>
<name>A0A842HDU7_9BACT</name>